<keyword evidence="3" id="KW-1185">Reference proteome</keyword>
<dbReference type="PATRIC" id="fig|1121022.4.peg.110"/>
<dbReference type="STRING" id="1121022.GCA_000376105_01497"/>
<keyword evidence="1" id="KW-0732">Signal</keyword>
<feature type="chain" id="PRO_5004724514" description="Entericidin" evidence="1">
    <location>
        <begin position="18"/>
        <end position="41"/>
    </location>
</feature>
<dbReference type="RefSeq" id="WP_018081165.1">
    <property type="nucleotide sequence ID" value="NZ_AQWM01000004.1"/>
</dbReference>
<evidence type="ECO:0000313" key="3">
    <source>
        <dbReference type="Proteomes" id="UP000017837"/>
    </source>
</evidence>
<sequence>MKRIVLISLLTLAPLLAGCHTIQGVGKDVTAVGKGLENATH</sequence>
<evidence type="ECO:0008006" key="4">
    <source>
        <dbReference type="Google" id="ProtNLM"/>
    </source>
</evidence>
<evidence type="ECO:0000313" key="2">
    <source>
        <dbReference type="EMBL" id="ESQ94616.1"/>
    </source>
</evidence>
<dbReference type="PROSITE" id="PS51257">
    <property type="entry name" value="PROKAR_LIPOPROTEIN"/>
    <property type="match status" value="1"/>
</dbReference>
<reference evidence="2 3" key="1">
    <citation type="journal article" date="2014" name="Nature">
        <title>Sequential evolution of bacterial morphology by co-option of a developmental regulator.</title>
        <authorList>
            <person name="Jiang C."/>
            <person name="Brown P.J."/>
            <person name="Ducret A."/>
            <person name="Brun Y.V."/>
        </authorList>
    </citation>
    <scope>NUCLEOTIDE SEQUENCE [LARGE SCALE GENOMIC DNA]</scope>
    <source>
        <strain evidence="2 3">DSM 16100</strain>
    </source>
</reference>
<name>V4Q1X2_9CAUL</name>
<dbReference type="EMBL" id="AWGB01000001">
    <property type="protein sequence ID" value="ESQ94616.1"/>
    <property type="molecule type" value="Genomic_DNA"/>
</dbReference>
<comment type="caution">
    <text evidence="2">The sequence shown here is derived from an EMBL/GenBank/DDBJ whole genome shotgun (WGS) entry which is preliminary data.</text>
</comment>
<dbReference type="Proteomes" id="UP000017837">
    <property type="component" value="Unassembled WGS sequence"/>
</dbReference>
<evidence type="ECO:0000256" key="1">
    <source>
        <dbReference type="SAM" id="SignalP"/>
    </source>
</evidence>
<feature type="signal peptide" evidence="1">
    <location>
        <begin position="1"/>
        <end position="17"/>
    </location>
</feature>
<dbReference type="AlphaFoldDB" id="V4Q1X2"/>
<accession>V4Q1X2</accession>
<gene>
    <name evidence="2" type="ORF">ABENE_00555</name>
</gene>
<organism evidence="2 3">
    <name type="scientific">Asticcacaulis benevestitus DSM 16100 = ATCC BAA-896</name>
    <dbReference type="NCBI Taxonomy" id="1121022"/>
    <lineage>
        <taxon>Bacteria</taxon>
        <taxon>Pseudomonadati</taxon>
        <taxon>Pseudomonadota</taxon>
        <taxon>Alphaproteobacteria</taxon>
        <taxon>Caulobacterales</taxon>
        <taxon>Caulobacteraceae</taxon>
        <taxon>Asticcacaulis</taxon>
    </lineage>
</organism>
<dbReference type="GO" id="GO:0016020">
    <property type="term" value="C:membrane"/>
    <property type="evidence" value="ECO:0007669"/>
    <property type="project" value="InterPro"/>
</dbReference>
<proteinExistence type="predicted"/>
<dbReference type="GO" id="GO:0009636">
    <property type="term" value="P:response to toxic substance"/>
    <property type="evidence" value="ECO:0007669"/>
    <property type="project" value="InterPro"/>
</dbReference>
<protein>
    <recommendedName>
        <fullName evidence="4">Entericidin</fullName>
    </recommendedName>
</protein>